<gene>
    <name evidence="2" type="primary">ugpQ_1</name>
    <name evidence="2" type="ORF">FF011L_04290</name>
</gene>
<proteinExistence type="predicted"/>
<evidence type="ECO:0000259" key="1">
    <source>
        <dbReference type="PROSITE" id="PS51704"/>
    </source>
</evidence>
<dbReference type="PROSITE" id="PS51704">
    <property type="entry name" value="GP_PDE"/>
    <property type="match status" value="1"/>
</dbReference>
<keyword evidence="2" id="KW-0378">Hydrolase</keyword>
<dbReference type="InterPro" id="IPR030395">
    <property type="entry name" value="GP_PDE_dom"/>
</dbReference>
<dbReference type="PANTHER" id="PTHR46211">
    <property type="entry name" value="GLYCEROPHOSPHORYL DIESTER PHOSPHODIESTERASE"/>
    <property type="match status" value="1"/>
</dbReference>
<dbReference type="GO" id="GO:0006629">
    <property type="term" value="P:lipid metabolic process"/>
    <property type="evidence" value="ECO:0007669"/>
    <property type="project" value="InterPro"/>
</dbReference>
<protein>
    <submittedName>
        <fullName evidence="2">Glycerophosphoryl diester phosphodiesterase</fullName>
        <ecNumber evidence="2">3.1.4.46</ecNumber>
    </submittedName>
</protein>
<evidence type="ECO:0000313" key="2">
    <source>
        <dbReference type="EMBL" id="QDS91696.1"/>
    </source>
</evidence>
<dbReference type="Pfam" id="PF03009">
    <property type="entry name" value="GDPD"/>
    <property type="match status" value="1"/>
</dbReference>
<dbReference type="KEGG" id="rml:FF011L_04290"/>
<reference evidence="2 3" key="1">
    <citation type="submission" date="2019-02" db="EMBL/GenBank/DDBJ databases">
        <title>Deep-cultivation of Planctomycetes and their phenomic and genomic characterization uncovers novel biology.</title>
        <authorList>
            <person name="Wiegand S."/>
            <person name="Jogler M."/>
            <person name="Boedeker C."/>
            <person name="Pinto D."/>
            <person name="Vollmers J."/>
            <person name="Rivas-Marin E."/>
            <person name="Kohn T."/>
            <person name="Peeters S.H."/>
            <person name="Heuer A."/>
            <person name="Rast P."/>
            <person name="Oberbeckmann S."/>
            <person name="Bunk B."/>
            <person name="Jeske O."/>
            <person name="Meyerdierks A."/>
            <person name="Storesund J.E."/>
            <person name="Kallscheuer N."/>
            <person name="Luecker S."/>
            <person name="Lage O.M."/>
            <person name="Pohl T."/>
            <person name="Merkel B.J."/>
            <person name="Hornburger P."/>
            <person name="Mueller R.-W."/>
            <person name="Bruemmer F."/>
            <person name="Labrenz M."/>
            <person name="Spormann A.M."/>
            <person name="Op den Camp H."/>
            <person name="Overmann J."/>
            <person name="Amann R."/>
            <person name="Jetten M.S.M."/>
            <person name="Mascher T."/>
            <person name="Medema M.H."/>
            <person name="Devos D.P."/>
            <person name="Kaster A.-K."/>
            <person name="Ovreas L."/>
            <person name="Rohde M."/>
            <person name="Galperin M.Y."/>
            <person name="Jogler C."/>
        </authorList>
    </citation>
    <scope>NUCLEOTIDE SEQUENCE [LARGE SCALE GENOMIC DNA]</scope>
    <source>
        <strain evidence="2 3">FF011L</strain>
    </source>
</reference>
<feature type="domain" description="GP-PDE" evidence="1">
    <location>
        <begin position="73"/>
        <end position="306"/>
    </location>
</feature>
<organism evidence="2 3">
    <name type="scientific">Roseimaritima multifibrata</name>
    <dbReference type="NCBI Taxonomy" id="1930274"/>
    <lineage>
        <taxon>Bacteria</taxon>
        <taxon>Pseudomonadati</taxon>
        <taxon>Planctomycetota</taxon>
        <taxon>Planctomycetia</taxon>
        <taxon>Pirellulales</taxon>
        <taxon>Pirellulaceae</taxon>
        <taxon>Roseimaritima</taxon>
    </lineage>
</organism>
<dbReference type="InterPro" id="IPR017946">
    <property type="entry name" value="PLC-like_Pdiesterase_TIM-brl"/>
</dbReference>
<evidence type="ECO:0000313" key="3">
    <source>
        <dbReference type="Proteomes" id="UP000320672"/>
    </source>
</evidence>
<sequence length="316" mass="34377">MLKTTQSHRIPSSTVMRPARRDSYPRRIVGCVLLFAGIVGTAGGRIDACLSAADLPSDVGNSVELAAAAQGVQRIAAHRGAMLDRPENTIAAIERAIEAGATAVEIDIRTSRDGKLLLMHDSKVNRTTNGTGRVNDLSWAELEKLDAGSWFGAEYAAEQVPSLDQILQVCRGRIEVQLDLKEEGAAYADRIAASVKAHGEPTRMVVAVRSVEQAKQIKQRLPEVSTLIFLRKKGQLDSFLAAKVDFLRPQIAWLENDPALLKKIRDGGAKIHFDATTATSEKVLPLLKYRPESLLCDDPAQLVKTLAQLKKKAKGI</sequence>
<dbReference type="PANTHER" id="PTHR46211:SF14">
    <property type="entry name" value="GLYCEROPHOSPHODIESTER PHOSPHODIESTERASE"/>
    <property type="match status" value="1"/>
</dbReference>
<dbReference type="SUPFAM" id="SSF51695">
    <property type="entry name" value="PLC-like phosphodiesterases"/>
    <property type="match status" value="1"/>
</dbReference>
<dbReference type="GO" id="GO:0008889">
    <property type="term" value="F:glycerophosphodiester phosphodiesterase activity"/>
    <property type="evidence" value="ECO:0007669"/>
    <property type="project" value="UniProtKB-EC"/>
</dbReference>
<dbReference type="AlphaFoldDB" id="A0A517M9Y6"/>
<dbReference type="Proteomes" id="UP000320672">
    <property type="component" value="Chromosome"/>
</dbReference>
<keyword evidence="3" id="KW-1185">Reference proteome</keyword>
<dbReference type="EMBL" id="CP036262">
    <property type="protein sequence ID" value="QDS91696.1"/>
    <property type="molecule type" value="Genomic_DNA"/>
</dbReference>
<dbReference type="Gene3D" id="3.20.20.190">
    <property type="entry name" value="Phosphatidylinositol (PI) phosphodiesterase"/>
    <property type="match status" value="1"/>
</dbReference>
<dbReference type="CDD" id="cd08566">
    <property type="entry name" value="GDPD_AtGDE_like"/>
    <property type="match status" value="1"/>
</dbReference>
<accession>A0A517M9Y6</accession>
<dbReference type="EC" id="3.1.4.46" evidence="2"/>
<name>A0A517M9Y6_9BACT</name>